<dbReference type="EMBL" id="BQXS01007585">
    <property type="protein sequence ID" value="GKT28110.1"/>
    <property type="molecule type" value="Genomic_DNA"/>
</dbReference>
<protein>
    <submittedName>
        <fullName evidence="1">Uncharacterized protein</fullName>
    </submittedName>
</protein>
<name>A0ABQ5K9V0_9EUKA</name>
<sequence>MLEYLDASDNNISDPSPLFLLSSTLTPLDLRVNNVCGMDDEEEVNAFVSVFTSPLSPFTKDGYSICDNNECLCIDDSTSS</sequence>
<dbReference type="InterPro" id="IPR001611">
    <property type="entry name" value="Leu-rich_rpt"/>
</dbReference>
<evidence type="ECO:0000313" key="1">
    <source>
        <dbReference type="EMBL" id="GKT28110.1"/>
    </source>
</evidence>
<comment type="caution">
    <text evidence="1">The sequence shown here is derived from an EMBL/GenBank/DDBJ whole genome shotgun (WGS) entry which is preliminary data.</text>
</comment>
<accession>A0ABQ5K9V0</accession>
<proteinExistence type="predicted"/>
<keyword evidence="2" id="KW-1185">Reference proteome</keyword>
<dbReference type="PROSITE" id="PS51450">
    <property type="entry name" value="LRR"/>
    <property type="match status" value="1"/>
</dbReference>
<reference evidence="1" key="1">
    <citation type="submission" date="2022-03" db="EMBL/GenBank/DDBJ databases">
        <title>Draft genome sequence of Aduncisulcus paluster, a free-living microaerophilic Fornicata.</title>
        <authorList>
            <person name="Yuyama I."/>
            <person name="Kume K."/>
            <person name="Tamura T."/>
            <person name="Inagaki Y."/>
            <person name="Hashimoto T."/>
        </authorList>
    </citation>
    <scope>NUCLEOTIDE SEQUENCE</scope>
    <source>
        <strain evidence="1">NY0171</strain>
    </source>
</reference>
<evidence type="ECO:0000313" key="2">
    <source>
        <dbReference type="Proteomes" id="UP001057375"/>
    </source>
</evidence>
<gene>
    <name evidence="1" type="ORF">ADUPG1_004851</name>
</gene>
<organism evidence="1 2">
    <name type="scientific">Aduncisulcus paluster</name>
    <dbReference type="NCBI Taxonomy" id="2918883"/>
    <lineage>
        <taxon>Eukaryota</taxon>
        <taxon>Metamonada</taxon>
        <taxon>Carpediemonas-like organisms</taxon>
        <taxon>Aduncisulcus</taxon>
    </lineage>
</organism>
<dbReference type="Proteomes" id="UP001057375">
    <property type="component" value="Unassembled WGS sequence"/>
</dbReference>
<feature type="non-terminal residue" evidence="1">
    <location>
        <position position="80"/>
    </location>
</feature>